<dbReference type="Proteomes" id="UP000799778">
    <property type="component" value="Unassembled WGS sequence"/>
</dbReference>
<dbReference type="EMBL" id="ML978075">
    <property type="protein sequence ID" value="KAF2010947.1"/>
    <property type="molecule type" value="Genomic_DNA"/>
</dbReference>
<keyword evidence="1" id="KW-1133">Transmembrane helix</keyword>
<feature type="transmembrane region" description="Helical" evidence="1">
    <location>
        <begin position="12"/>
        <end position="37"/>
    </location>
</feature>
<evidence type="ECO:0000313" key="3">
    <source>
        <dbReference type="Proteomes" id="UP000799778"/>
    </source>
</evidence>
<keyword evidence="1" id="KW-0812">Transmembrane</keyword>
<organism evidence="2 3">
    <name type="scientific">Aaosphaeria arxii CBS 175.79</name>
    <dbReference type="NCBI Taxonomy" id="1450172"/>
    <lineage>
        <taxon>Eukaryota</taxon>
        <taxon>Fungi</taxon>
        <taxon>Dikarya</taxon>
        <taxon>Ascomycota</taxon>
        <taxon>Pezizomycotina</taxon>
        <taxon>Dothideomycetes</taxon>
        <taxon>Pleosporomycetidae</taxon>
        <taxon>Pleosporales</taxon>
        <taxon>Pleosporales incertae sedis</taxon>
        <taxon>Aaosphaeria</taxon>
    </lineage>
</organism>
<dbReference type="GeneID" id="54291402"/>
<evidence type="ECO:0000256" key="1">
    <source>
        <dbReference type="SAM" id="Phobius"/>
    </source>
</evidence>
<proteinExistence type="predicted"/>
<protein>
    <submittedName>
        <fullName evidence="2">Uncharacterized protein</fullName>
    </submittedName>
</protein>
<evidence type="ECO:0000313" key="2">
    <source>
        <dbReference type="EMBL" id="KAF2010947.1"/>
    </source>
</evidence>
<sequence length="184" mass="20729">MSYESYVEILLGLYSCMTCFRGISTYLFVLLVSIQFVKDDRCVSARDYGCAQKHKCFFKKDDQVQVPDGSKDEQYILTAPSHLAHDASSGWVHGETRPYESFAETSRKRYLPSLVTSACAAELGLVMHKLVQGRCILPEALSKASLPLQIRLCLSETYFRLSKRSVPLGFPMTAVGRCFHQRAL</sequence>
<gene>
    <name evidence="2" type="ORF">BU24DRAFT_49397</name>
</gene>
<name>A0A6A5XDR2_9PLEO</name>
<reference evidence="2" key="1">
    <citation type="journal article" date="2020" name="Stud. Mycol.">
        <title>101 Dothideomycetes genomes: a test case for predicting lifestyles and emergence of pathogens.</title>
        <authorList>
            <person name="Haridas S."/>
            <person name="Albert R."/>
            <person name="Binder M."/>
            <person name="Bloem J."/>
            <person name="Labutti K."/>
            <person name="Salamov A."/>
            <person name="Andreopoulos B."/>
            <person name="Baker S."/>
            <person name="Barry K."/>
            <person name="Bills G."/>
            <person name="Bluhm B."/>
            <person name="Cannon C."/>
            <person name="Castanera R."/>
            <person name="Culley D."/>
            <person name="Daum C."/>
            <person name="Ezra D."/>
            <person name="Gonzalez J."/>
            <person name="Henrissat B."/>
            <person name="Kuo A."/>
            <person name="Liang C."/>
            <person name="Lipzen A."/>
            <person name="Lutzoni F."/>
            <person name="Magnuson J."/>
            <person name="Mondo S."/>
            <person name="Nolan M."/>
            <person name="Ohm R."/>
            <person name="Pangilinan J."/>
            <person name="Park H.-J."/>
            <person name="Ramirez L."/>
            <person name="Alfaro M."/>
            <person name="Sun H."/>
            <person name="Tritt A."/>
            <person name="Yoshinaga Y."/>
            <person name="Zwiers L.-H."/>
            <person name="Turgeon B."/>
            <person name="Goodwin S."/>
            <person name="Spatafora J."/>
            <person name="Crous P."/>
            <person name="Grigoriev I."/>
        </authorList>
    </citation>
    <scope>NUCLEOTIDE SEQUENCE</scope>
    <source>
        <strain evidence="2">CBS 175.79</strain>
    </source>
</reference>
<dbReference type="RefSeq" id="XP_033379286.1">
    <property type="nucleotide sequence ID" value="XM_033534005.1"/>
</dbReference>
<keyword evidence="1" id="KW-0472">Membrane</keyword>
<keyword evidence="3" id="KW-1185">Reference proteome</keyword>
<dbReference type="AlphaFoldDB" id="A0A6A5XDR2"/>
<accession>A0A6A5XDR2</accession>